<gene>
    <name evidence="4" type="ORF">RM555_03440</name>
</gene>
<keyword evidence="5" id="KW-1185">Reference proteome</keyword>
<organism evidence="4 5">
    <name type="scientific">Micromonospora reichwaldensis</name>
    <dbReference type="NCBI Taxonomy" id="3075516"/>
    <lineage>
        <taxon>Bacteria</taxon>
        <taxon>Bacillati</taxon>
        <taxon>Actinomycetota</taxon>
        <taxon>Actinomycetes</taxon>
        <taxon>Micromonosporales</taxon>
        <taxon>Micromonosporaceae</taxon>
        <taxon>Micromonospora</taxon>
    </lineage>
</organism>
<accession>A0ABU2WQ57</accession>
<keyword evidence="2 4" id="KW-0378">Hydrolase</keyword>
<evidence type="ECO:0000256" key="1">
    <source>
        <dbReference type="ARBA" id="ARBA00007169"/>
    </source>
</evidence>
<dbReference type="Pfam" id="PF00975">
    <property type="entry name" value="Thioesterase"/>
    <property type="match status" value="1"/>
</dbReference>
<dbReference type="RefSeq" id="WP_311410397.1">
    <property type="nucleotide sequence ID" value="NZ_JAVRFL010000003.1"/>
</dbReference>
<dbReference type="GO" id="GO:0016787">
    <property type="term" value="F:hydrolase activity"/>
    <property type="evidence" value="ECO:0007669"/>
    <property type="project" value="UniProtKB-KW"/>
</dbReference>
<dbReference type="InterPro" id="IPR029058">
    <property type="entry name" value="AB_hydrolase_fold"/>
</dbReference>
<comment type="similarity">
    <text evidence="1">Belongs to the thioesterase family.</text>
</comment>
<dbReference type="SUPFAM" id="SSF53474">
    <property type="entry name" value="alpha/beta-Hydrolases"/>
    <property type="match status" value="1"/>
</dbReference>
<dbReference type="InterPro" id="IPR001031">
    <property type="entry name" value="Thioesterase"/>
</dbReference>
<dbReference type="Gene3D" id="3.40.50.1820">
    <property type="entry name" value="alpha/beta hydrolase"/>
    <property type="match status" value="1"/>
</dbReference>
<evidence type="ECO:0000313" key="5">
    <source>
        <dbReference type="Proteomes" id="UP001180973"/>
    </source>
</evidence>
<dbReference type="SMART" id="SM00824">
    <property type="entry name" value="PKS_TE"/>
    <property type="match status" value="1"/>
</dbReference>
<sequence>MSLSRPTGGDPWLRVFRGGAHAGLRLVCLPHAGGSAGFFQTWAARLPDPVDVLAVRYPGRQDRLSEPCVDRMDVLADRVTEALTGYLDRPLALFGHSMGASVAYEVAVRLEERFGVVPEFLFVSGHGAPHVTRIDQHPDHLDDEEFLVRIAALGEVDPVVFRSSKLRELVVPALRADLRLIHGYLPRAPRTVSAPITAYLGTGDPACDRESVSAWAELTTGGFRLRAFPGDHFYLVPARAELLADLTAQLAGRPTVSRAAASVAAHLT</sequence>
<name>A0ABU2WQ57_9ACTN</name>
<evidence type="ECO:0000259" key="3">
    <source>
        <dbReference type="SMART" id="SM00824"/>
    </source>
</evidence>
<dbReference type="PANTHER" id="PTHR11487">
    <property type="entry name" value="THIOESTERASE"/>
    <property type="match status" value="1"/>
</dbReference>
<reference evidence="4" key="1">
    <citation type="submission" date="2023-09" db="EMBL/GenBank/DDBJ databases">
        <title>30 novel species of actinomycetes from the DSMZ collection.</title>
        <authorList>
            <person name="Nouioui I."/>
        </authorList>
    </citation>
    <scope>NUCLEOTIDE SEQUENCE</scope>
    <source>
        <strain evidence="4">DSM 115977</strain>
    </source>
</reference>
<evidence type="ECO:0000256" key="2">
    <source>
        <dbReference type="ARBA" id="ARBA00022801"/>
    </source>
</evidence>
<evidence type="ECO:0000313" key="4">
    <source>
        <dbReference type="EMBL" id="MDT0528045.1"/>
    </source>
</evidence>
<feature type="domain" description="Thioesterase TesA-like" evidence="3">
    <location>
        <begin position="27"/>
        <end position="247"/>
    </location>
</feature>
<comment type="caution">
    <text evidence="4">The sequence shown here is derived from an EMBL/GenBank/DDBJ whole genome shotgun (WGS) entry which is preliminary data.</text>
</comment>
<protein>
    <submittedName>
        <fullName evidence="4">Alpha/beta fold hydrolase</fullName>
    </submittedName>
</protein>
<proteinExistence type="inferred from homology"/>
<dbReference type="PANTHER" id="PTHR11487:SF0">
    <property type="entry name" value="S-ACYL FATTY ACID SYNTHASE THIOESTERASE, MEDIUM CHAIN"/>
    <property type="match status" value="1"/>
</dbReference>
<dbReference type="EMBL" id="JAVRFL010000003">
    <property type="protein sequence ID" value="MDT0528045.1"/>
    <property type="molecule type" value="Genomic_DNA"/>
</dbReference>
<dbReference type="InterPro" id="IPR020802">
    <property type="entry name" value="TesA-like"/>
</dbReference>
<dbReference type="Proteomes" id="UP001180973">
    <property type="component" value="Unassembled WGS sequence"/>
</dbReference>
<dbReference type="InterPro" id="IPR012223">
    <property type="entry name" value="TEII"/>
</dbReference>